<evidence type="ECO:0000313" key="7">
    <source>
        <dbReference type="Proteomes" id="UP000320762"/>
    </source>
</evidence>
<keyword evidence="2" id="KW-1015">Disulfide bond</keyword>
<dbReference type="CDD" id="cd00161">
    <property type="entry name" value="beta-trefoil_Ricin-like"/>
    <property type="match status" value="2"/>
</dbReference>
<dbReference type="Proteomes" id="UP000320762">
    <property type="component" value="Unassembled WGS sequence"/>
</dbReference>
<accession>A0A550CH07</accession>
<feature type="domain" description="Ricin B lectin" evidence="5">
    <location>
        <begin position="174"/>
        <end position="304"/>
    </location>
</feature>
<dbReference type="SMART" id="SM00458">
    <property type="entry name" value="RICIN"/>
    <property type="match status" value="2"/>
</dbReference>
<dbReference type="PANTHER" id="PTHR11675">
    <property type="entry name" value="N-ACETYLGALACTOSAMINYLTRANSFERASE"/>
    <property type="match status" value="1"/>
</dbReference>
<keyword evidence="1 6" id="KW-0430">Lectin</keyword>
<dbReference type="Gene3D" id="2.80.10.50">
    <property type="match status" value="3"/>
</dbReference>
<dbReference type="GO" id="GO:0030246">
    <property type="term" value="F:carbohydrate binding"/>
    <property type="evidence" value="ECO:0007669"/>
    <property type="project" value="UniProtKB-KW"/>
</dbReference>
<keyword evidence="4" id="KW-0732">Signal</keyword>
<comment type="caution">
    <text evidence="6">The sequence shown here is derived from an EMBL/GenBank/DDBJ whole genome shotgun (WGS) entry which is preliminary data.</text>
</comment>
<feature type="chain" id="PRO_5021726368" evidence="4">
    <location>
        <begin position="16"/>
        <end position="304"/>
    </location>
</feature>
<evidence type="ECO:0000256" key="2">
    <source>
        <dbReference type="ARBA" id="ARBA00023157"/>
    </source>
</evidence>
<dbReference type="Pfam" id="PF00652">
    <property type="entry name" value="Ricin_B_lectin"/>
    <property type="match status" value="2"/>
</dbReference>
<proteinExistence type="predicted"/>
<dbReference type="AlphaFoldDB" id="A0A550CH07"/>
<name>A0A550CH07_9AGAR</name>
<feature type="region of interest" description="Disordered" evidence="3">
    <location>
        <begin position="158"/>
        <end position="178"/>
    </location>
</feature>
<dbReference type="OrthoDB" id="6770063at2759"/>
<evidence type="ECO:0000256" key="3">
    <source>
        <dbReference type="SAM" id="MobiDB-lite"/>
    </source>
</evidence>
<organism evidence="6 7">
    <name type="scientific">Schizophyllum amplum</name>
    <dbReference type="NCBI Taxonomy" id="97359"/>
    <lineage>
        <taxon>Eukaryota</taxon>
        <taxon>Fungi</taxon>
        <taxon>Dikarya</taxon>
        <taxon>Basidiomycota</taxon>
        <taxon>Agaricomycotina</taxon>
        <taxon>Agaricomycetes</taxon>
        <taxon>Agaricomycetidae</taxon>
        <taxon>Agaricales</taxon>
        <taxon>Schizophyllaceae</taxon>
        <taxon>Schizophyllum</taxon>
    </lineage>
</organism>
<dbReference type="EMBL" id="VDMD01000008">
    <property type="protein sequence ID" value="TRM64092.1"/>
    <property type="molecule type" value="Genomic_DNA"/>
</dbReference>
<feature type="domain" description="Ricin B lectin" evidence="5">
    <location>
        <begin position="26"/>
        <end position="159"/>
    </location>
</feature>
<evidence type="ECO:0000259" key="5">
    <source>
        <dbReference type="SMART" id="SM00458"/>
    </source>
</evidence>
<reference evidence="6 7" key="1">
    <citation type="journal article" date="2019" name="New Phytol.">
        <title>Comparative genomics reveals unique wood-decay strategies and fruiting body development in the Schizophyllaceae.</title>
        <authorList>
            <person name="Almasi E."/>
            <person name="Sahu N."/>
            <person name="Krizsan K."/>
            <person name="Balint B."/>
            <person name="Kovacs G.M."/>
            <person name="Kiss B."/>
            <person name="Cseklye J."/>
            <person name="Drula E."/>
            <person name="Henrissat B."/>
            <person name="Nagy I."/>
            <person name="Chovatia M."/>
            <person name="Adam C."/>
            <person name="LaButti K."/>
            <person name="Lipzen A."/>
            <person name="Riley R."/>
            <person name="Grigoriev I.V."/>
            <person name="Nagy L.G."/>
        </authorList>
    </citation>
    <scope>NUCLEOTIDE SEQUENCE [LARGE SCALE GENOMIC DNA]</scope>
    <source>
        <strain evidence="6 7">NL-1724</strain>
    </source>
</reference>
<evidence type="ECO:0000256" key="4">
    <source>
        <dbReference type="SAM" id="SignalP"/>
    </source>
</evidence>
<sequence length="304" mass="32283">MLSVAVFALLPVVLATPFRRQATASSPVYIHPNGNTDFCLGAAGTANGAPVDIYDCSTKISSTPAWVLDSDKQRFQLSGTQMCLDAGNNLADGVAMKIWQCYDNLAQQSWNYLSANQHFTVGSGPTECLDLRDGNQSDGATTQTWACSASNTNQKWTTTAATASTSSSATPSSDGQVLHPNGNSGKCLNVAGDAASGTPVQMWVDDCDGSDSQNFILSHGSTQVKLAGTNFCLDAGDNISNGVAMKIWLCDARLAQQTWYYTEDNRIAVEGYGQCLDVSRGSLDNGNAVQTWACTDGNTNQIWN</sequence>
<evidence type="ECO:0000256" key="1">
    <source>
        <dbReference type="ARBA" id="ARBA00022734"/>
    </source>
</evidence>
<dbReference type="PROSITE" id="PS50231">
    <property type="entry name" value="RICIN_B_LECTIN"/>
    <property type="match status" value="2"/>
</dbReference>
<dbReference type="PANTHER" id="PTHR11675:SF126">
    <property type="entry name" value="RICIN B LECTIN DOMAIN-CONTAINING PROTEIN"/>
    <property type="match status" value="1"/>
</dbReference>
<evidence type="ECO:0000313" key="6">
    <source>
        <dbReference type="EMBL" id="TRM64092.1"/>
    </source>
</evidence>
<keyword evidence="7" id="KW-1185">Reference proteome</keyword>
<dbReference type="InterPro" id="IPR035992">
    <property type="entry name" value="Ricin_B-like_lectins"/>
</dbReference>
<dbReference type="GO" id="GO:0004653">
    <property type="term" value="F:polypeptide N-acetylgalactosaminyltransferase activity"/>
    <property type="evidence" value="ECO:0007669"/>
    <property type="project" value="TreeGrafter"/>
</dbReference>
<dbReference type="GO" id="GO:0006493">
    <property type="term" value="P:protein O-linked glycosylation"/>
    <property type="evidence" value="ECO:0007669"/>
    <property type="project" value="TreeGrafter"/>
</dbReference>
<gene>
    <name evidence="6" type="ORF">BD626DRAFT_401443</name>
</gene>
<protein>
    <submittedName>
        <fullName evidence="6">Ricin B lectin domain-containing protein</fullName>
    </submittedName>
</protein>
<feature type="signal peptide" evidence="4">
    <location>
        <begin position="1"/>
        <end position="15"/>
    </location>
</feature>
<dbReference type="InterPro" id="IPR000772">
    <property type="entry name" value="Ricin_B_lectin"/>
</dbReference>
<feature type="compositionally biased region" description="Low complexity" evidence="3">
    <location>
        <begin position="158"/>
        <end position="173"/>
    </location>
</feature>
<dbReference type="STRING" id="97359.A0A550CH07"/>
<dbReference type="SUPFAM" id="SSF50370">
    <property type="entry name" value="Ricin B-like lectins"/>
    <property type="match status" value="2"/>
</dbReference>